<dbReference type="InterPro" id="IPR001920">
    <property type="entry name" value="Asp/Glu_race"/>
</dbReference>
<dbReference type="PROSITE" id="PS00924">
    <property type="entry name" value="ASP_GLU_RACEMASE_2"/>
    <property type="match status" value="1"/>
</dbReference>
<dbReference type="Proteomes" id="UP000183954">
    <property type="component" value="Unassembled WGS sequence"/>
</dbReference>
<dbReference type="OrthoDB" id="9803739at2"/>
<organism evidence="1 2">
    <name type="scientific">Desulfosporosinus lacus DSM 15449</name>
    <dbReference type="NCBI Taxonomy" id="1121420"/>
    <lineage>
        <taxon>Bacteria</taxon>
        <taxon>Bacillati</taxon>
        <taxon>Bacillota</taxon>
        <taxon>Clostridia</taxon>
        <taxon>Eubacteriales</taxon>
        <taxon>Desulfitobacteriaceae</taxon>
        <taxon>Desulfosporosinus</taxon>
    </lineage>
</organism>
<dbReference type="GO" id="GO:0016855">
    <property type="term" value="F:racemase and epimerase activity, acting on amino acids and derivatives"/>
    <property type="evidence" value="ECO:0007669"/>
    <property type="project" value="InterPro"/>
</dbReference>
<evidence type="ECO:0000313" key="2">
    <source>
        <dbReference type="Proteomes" id="UP000183954"/>
    </source>
</evidence>
<sequence>MIGEENWDDRWFWAGGHTRLLPVNEEKIEGLILGCTELPLILTKDEFNIPFLNTAKIHAESVIRYCLGEKT</sequence>
<name>A0A1M6BQ25_9FIRM</name>
<dbReference type="STRING" id="1121420.SAMN02746098_04204"/>
<evidence type="ECO:0000313" key="1">
    <source>
        <dbReference type="EMBL" id="SHI50792.1"/>
    </source>
</evidence>
<keyword evidence="2" id="KW-1185">Reference proteome</keyword>
<reference evidence="2" key="1">
    <citation type="submission" date="2016-11" db="EMBL/GenBank/DDBJ databases">
        <authorList>
            <person name="Varghese N."/>
            <person name="Submissions S."/>
        </authorList>
    </citation>
    <scope>NUCLEOTIDE SEQUENCE [LARGE SCALE GENOMIC DNA]</scope>
    <source>
        <strain evidence="2">DSM 15449</strain>
    </source>
</reference>
<dbReference type="Gene3D" id="3.40.50.1860">
    <property type="match status" value="1"/>
</dbReference>
<dbReference type="SUPFAM" id="SSF53681">
    <property type="entry name" value="Aspartate/glutamate racemase"/>
    <property type="match status" value="1"/>
</dbReference>
<protein>
    <submittedName>
        <fullName evidence="1">Asp/Glu/Hydantoin racemase</fullName>
    </submittedName>
</protein>
<accession>A0A1M6BQ25</accession>
<proteinExistence type="predicted"/>
<gene>
    <name evidence="1" type="ORF">SAMN02746098_04204</name>
</gene>
<dbReference type="AlphaFoldDB" id="A0A1M6BQ25"/>
<dbReference type="InterPro" id="IPR033134">
    <property type="entry name" value="Asp/Glu_racemase_AS_2"/>
</dbReference>
<dbReference type="RefSeq" id="WP_143187676.1">
    <property type="nucleotide sequence ID" value="NZ_FQXJ01000019.1"/>
</dbReference>
<dbReference type="EMBL" id="FQXJ01000019">
    <property type="protein sequence ID" value="SHI50792.1"/>
    <property type="molecule type" value="Genomic_DNA"/>
</dbReference>